<dbReference type="EMBL" id="CP033073">
    <property type="protein sequence ID" value="AYN43394.1"/>
    <property type="molecule type" value="Genomic_DNA"/>
</dbReference>
<keyword evidence="3" id="KW-1185">Reference proteome</keyword>
<dbReference type="KEGG" id="sdd:D9753_00895"/>
<name>A0A3G2JM18_9ACTN</name>
<evidence type="ECO:0000313" key="3">
    <source>
        <dbReference type="Proteomes" id="UP000268329"/>
    </source>
</evidence>
<proteinExistence type="predicted"/>
<accession>A0A3G2JM18</accession>
<dbReference type="AlphaFoldDB" id="A0A3G2JM18"/>
<dbReference type="Proteomes" id="UP000268329">
    <property type="component" value="Chromosome"/>
</dbReference>
<protein>
    <submittedName>
        <fullName evidence="2">Uncharacterized protein</fullName>
    </submittedName>
</protein>
<evidence type="ECO:0000256" key="1">
    <source>
        <dbReference type="SAM" id="MobiDB-lite"/>
    </source>
</evidence>
<organism evidence="2 3">
    <name type="scientific">Streptomyces dangxiongensis</name>
    <dbReference type="NCBI Taxonomy" id="1442032"/>
    <lineage>
        <taxon>Bacteria</taxon>
        <taxon>Bacillati</taxon>
        <taxon>Actinomycetota</taxon>
        <taxon>Actinomycetes</taxon>
        <taxon>Kitasatosporales</taxon>
        <taxon>Streptomycetaceae</taxon>
        <taxon>Streptomyces</taxon>
    </lineage>
</organism>
<feature type="region of interest" description="Disordered" evidence="1">
    <location>
        <begin position="1"/>
        <end position="49"/>
    </location>
</feature>
<evidence type="ECO:0000313" key="2">
    <source>
        <dbReference type="EMBL" id="AYN43394.1"/>
    </source>
</evidence>
<feature type="region of interest" description="Disordered" evidence="1">
    <location>
        <begin position="99"/>
        <end position="130"/>
    </location>
</feature>
<reference evidence="2 3" key="1">
    <citation type="submission" date="2018-10" db="EMBL/GenBank/DDBJ databases">
        <title>The genome of Streptomyces dangxiongensis Z022.</title>
        <authorList>
            <person name="Zhang B."/>
        </authorList>
    </citation>
    <scope>NUCLEOTIDE SEQUENCE [LARGE SCALE GENOMIC DNA]</scope>
    <source>
        <strain evidence="2 3">Z022</strain>
    </source>
</reference>
<gene>
    <name evidence="2" type="ORF">D9753_00895</name>
</gene>
<sequence>MWRRRGRTGEQTLTAAPDNPDGEDLYRSRATRADAEEEHRRAAEREARRPVCTRCGEEFTDQRWEETTTPGYAWEAGNPFMCHNCYADYLAGREAAARAARLQGTAPPKPEDDHDQEPGKALRGLFRRRG</sequence>
<feature type="compositionally biased region" description="Basic and acidic residues" evidence="1">
    <location>
        <begin position="24"/>
        <end position="49"/>
    </location>
</feature>
<feature type="compositionally biased region" description="Basic and acidic residues" evidence="1">
    <location>
        <begin position="109"/>
        <end position="120"/>
    </location>
</feature>
<dbReference type="OrthoDB" id="4336626at2"/>